<dbReference type="PANTHER" id="PTHR24220:SF86">
    <property type="entry name" value="ABC TRANSPORTER ABCH.1"/>
    <property type="match status" value="1"/>
</dbReference>
<dbReference type="AlphaFoldDB" id="A0A497F3C7"/>
<dbReference type="InterPro" id="IPR003439">
    <property type="entry name" value="ABC_transporter-like_ATP-bd"/>
</dbReference>
<dbReference type="InterPro" id="IPR017871">
    <property type="entry name" value="ABC_transporter-like_CS"/>
</dbReference>
<dbReference type="PROSITE" id="PS00211">
    <property type="entry name" value="ABC_TRANSPORTER_1"/>
    <property type="match status" value="1"/>
</dbReference>
<dbReference type="Pfam" id="PF00005">
    <property type="entry name" value="ABC_tran"/>
    <property type="match status" value="1"/>
</dbReference>
<dbReference type="GO" id="GO:0005886">
    <property type="term" value="C:plasma membrane"/>
    <property type="evidence" value="ECO:0007669"/>
    <property type="project" value="TreeGrafter"/>
</dbReference>
<dbReference type="FunFam" id="3.40.50.300:FF:000032">
    <property type="entry name" value="Export ABC transporter ATP-binding protein"/>
    <property type="match status" value="1"/>
</dbReference>
<dbReference type="GO" id="GO:0016887">
    <property type="term" value="F:ATP hydrolysis activity"/>
    <property type="evidence" value="ECO:0007669"/>
    <property type="project" value="InterPro"/>
</dbReference>
<dbReference type="SUPFAM" id="SSF52540">
    <property type="entry name" value="P-loop containing nucleoside triphosphate hydrolases"/>
    <property type="match status" value="1"/>
</dbReference>
<gene>
    <name evidence="5" type="ORF">DRJ26_03350</name>
</gene>
<evidence type="ECO:0000313" key="6">
    <source>
        <dbReference type="Proteomes" id="UP000269499"/>
    </source>
</evidence>
<evidence type="ECO:0000256" key="3">
    <source>
        <dbReference type="ARBA" id="ARBA00022840"/>
    </source>
</evidence>
<dbReference type="Gene3D" id="3.40.50.300">
    <property type="entry name" value="P-loop containing nucleotide triphosphate hydrolases"/>
    <property type="match status" value="1"/>
</dbReference>
<dbReference type="GO" id="GO:0098796">
    <property type="term" value="C:membrane protein complex"/>
    <property type="evidence" value="ECO:0007669"/>
    <property type="project" value="UniProtKB-ARBA"/>
</dbReference>
<feature type="domain" description="ABC transporter" evidence="4">
    <location>
        <begin position="9"/>
        <end position="248"/>
    </location>
</feature>
<keyword evidence="1" id="KW-0813">Transport</keyword>
<dbReference type="PANTHER" id="PTHR24220">
    <property type="entry name" value="IMPORT ATP-BINDING PROTEIN"/>
    <property type="match status" value="1"/>
</dbReference>
<dbReference type="PROSITE" id="PS50893">
    <property type="entry name" value="ABC_TRANSPORTER_2"/>
    <property type="match status" value="1"/>
</dbReference>
<keyword evidence="2" id="KW-0547">Nucleotide-binding</keyword>
<dbReference type="InterPro" id="IPR027417">
    <property type="entry name" value="P-loop_NTPase"/>
</dbReference>
<name>A0A497F3C7_9CREN</name>
<evidence type="ECO:0000313" key="5">
    <source>
        <dbReference type="EMBL" id="RLE53438.1"/>
    </source>
</evidence>
<dbReference type="Proteomes" id="UP000269499">
    <property type="component" value="Unassembled WGS sequence"/>
</dbReference>
<comment type="caution">
    <text evidence="5">The sequence shown here is derived from an EMBL/GenBank/DDBJ whole genome shotgun (WGS) entry which is preliminary data.</text>
</comment>
<evidence type="ECO:0000256" key="2">
    <source>
        <dbReference type="ARBA" id="ARBA00022741"/>
    </source>
</evidence>
<reference evidence="5 6" key="1">
    <citation type="submission" date="2018-06" db="EMBL/GenBank/DDBJ databases">
        <title>Extensive metabolic versatility and redundancy in microbially diverse, dynamic hydrothermal sediments.</title>
        <authorList>
            <person name="Dombrowski N."/>
            <person name="Teske A."/>
            <person name="Baker B.J."/>
        </authorList>
    </citation>
    <scope>NUCLEOTIDE SEQUENCE [LARGE SCALE GENOMIC DNA]</scope>
    <source>
        <strain evidence="5">B20_G2</strain>
    </source>
</reference>
<proteinExistence type="predicted"/>
<dbReference type="InterPro" id="IPR003593">
    <property type="entry name" value="AAA+_ATPase"/>
</dbReference>
<dbReference type="CDD" id="cd03255">
    <property type="entry name" value="ABC_MJ0796_LolCDE_FtsE"/>
    <property type="match status" value="1"/>
</dbReference>
<protein>
    <submittedName>
        <fullName evidence="5">ABC transporter ATP-binding protein</fullName>
    </submittedName>
</protein>
<dbReference type="GO" id="GO:0005524">
    <property type="term" value="F:ATP binding"/>
    <property type="evidence" value="ECO:0007669"/>
    <property type="project" value="UniProtKB-KW"/>
</dbReference>
<evidence type="ECO:0000259" key="4">
    <source>
        <dbReference type="PROSITE" id="PS50893"/>
    </source>
</evidence>
<dbReference type="SMART" id="SM00382">
    <property type="entry name" value="AAA"/>
    <property type="match status" value="1"/>
</dbReference>
<dbReference type="EMBL" id="QMRA01000066">
    <property type="protein sequence ID" value="RLE53438.1"/>
    <property type="molecule type" value="Genomic_DNA"/>
</dbReference>
<evidence type="ECO:0000256" key="1">
    <source>
        <dbReference type="ARBA" id="ARBA00022448"/>
    </source>
</evidence>
<sequence>MSEPVIKLIKVKKIYYLSKEIQVHALRGVDLEVDRGELLIIMGPSGSGKTTLLQIMGTLDKPTEGRVIVDGIDVTDFSERQLSKLRREKIGFVFQFFNLIPTLTAIENVMLPMLLAGKYTKDEALAKAKLLLTIVGLEESRWLNVPRKLSGGQQQKVAIARALANNPSYVLMDEPTGNLDVFSSVRVLDTVKWLNQFYGQTFIIVTHNPEVAEMGSRIVYIRDGKIMETPKVLLRIESLKLPEEEVKERLKAQMELLKIELKSAKRRGLSSEILDEIERKVVRTEEALREVQS</sequence>
<organism evidence="5 6">
    <name type="scientific">Thermoproteota archaeon</name>
    <dbReference type="NCBI Taxonomy" id="2056631"/>
    <lineage>
        <taxon>Archaea</taxon>
        <taxon>Thermoproteota</taxon>
    </lineage>
</organism>
<accession>A0A497F3C7</accession>
<dbReference type="GO" id="GO:0022857">
    <property type="term" value="F:transmembrane transporter activity"/>
    <property type="evidence" value="ECO:0007669"/>
    <property type="project" value="TreeGrafter"/>
</dbReference>
<dbReference type="InterPro" id="IPR015854">
    <property type="entry name" value="ABC_transpr_LolD-like"/>
</dbReference>
<keyword evidence="3 5" id="KW-0067">ATP-binding</keyword>
<dbReference type="InterPro" id="IPR017911">
    <property type="entry name" value="MacB-like_ATP-bd"/>
</dbReference>